<dbReference type="Pfam" id="PF00023">
    <property type="entry name" value="Ank"/>
    <property type="match status" value="2"/>
</dbReference>
<organism evidence="6 7">
    <name type="scientific">Leptobrachium leishanense</name>
    <name type="common">Leishan spiny toad</name>
    <dbReference type="NCBI Taxonomy" id="445787"/>
    <lineage>
        <taxon>Eukaryota</taxon>
        <taxon>Metazoa</taxon>
        <taxon>Chordata</taxon>
        <taxon>Craniata</taxon>
        <taxon>Vertebrata</taxon>
        <taxon>Euteleostomi</taxon>
        <taxon>Amphibia</taxon>
        <taxon>Batrachia</taxon>
        <taxon>Anura</taxon>
        <taxon>Pelobatoidea</taxon>
        <taxon>Megophryidae</taxon>
        <taxon>Leptobrachium</taxon>
    </lineage>
</organism>
<dbReference type="GeneTree" id="ENSGT00940000159366"/>
<comment type="pathway">
    <text evidence="1">Protein modification; protein ubiquitination.</text>
</comment>
<reference evidence="6" key="2">
    <citation type="submission" date="2025-09" db="UniProtKB">
        <authorList>
            <consortium name="Ensembl"/>
        </authorList>
    </citation>
    <scope>IDENTIFICATION</scope>
</reference>
<feature type="domain" description="SOCS box" evidence="5">
    <location>
        <begin position="239"/>
        <end position="279"/>
    </location>
</feature>
<feature type="repeat" description="ANK" evidence="4">
    <location>
        <begin position="77"/>
        <end position="108"/>
    </location>
</feature>
<proteinExistence type="predicted"/>
<keyword evidence="3 4" id="KW-0040">ANK repeat</keyword>
<dbReference type="SMART" id="SM00248">
    <property type="entry name" value="ANK"/>
    <property type="match status" value="4"/>
</dbReference>
<dbReference type="Proteomes" id="UP000694569">
    <property type="component" value="Unplaced"/>
</dbReference>
<feature type="repeat" description="ANK" evidence="4">
    <location>
        <begin position="44"/>
        <end position="76"/>
    </location>
</feature>
<accession>A0A8C5WEG6</accession>
<evidence type="ECO:0000256" key="3">
    <source>
        <dbReference type="ARBA" id="ARBA00023043"/>
    </source>
</evidence>
<dbReference type="Pfam" id="PF12796">
    <property type="entry name" value="Ank_2"/>
    <property type="match status" value="1"/>
</dbReference>
<dbReference type="PANTHER" id="PTHR24134">
    <property type="entry name" value="ANKYRIN REPEAT-CONTAINING PROTEIN DDB_G0279043"/>
    <property type="match status" value="1"/>
</dbReference>
<dbReference type="Gene3D" id="1.25.40.20">
    <property type="entry name" value="Ankyrin repeat-containing domain"/>
    <property type="match status" value="2"/>
</dbReference>
<evidence type="ECO:0000313" key="7">
    <source>
        <dbReference type="Proteomes" id="UP000694569"/>
    </source>
</evidence>
<dbReference type="PROSITE" id="PS50088">
    <property type="entry name" value="ANK_REPEAT"/>
    <property type="match status" value="4"/>
</dbReference>
<protein>
    <submittedName>
        <fullName evidence="6">Ankyrin repeat and SOCS box containing 8</fullName>
    </submittedName>
</protein>
<dbReference type="InterPro" id="IPR002110">
    <property type="entry name" value="Ankyrin_rpt"/>
</dbReference>
<dbReference type="SMART" id="SM00969">
    <property type="entry name" value="SOCS_box"/>
    <property type="match status" value="1"/>
</dbReference>
<dbReference type="InterPro" id="IPR001496">
    <property type="entry name" value="SOCS_box"/>
</dbReference>
<gene>
    <name evidence="6" type="primary">ASB8</name>
</gene>
<feature type="repeat" description="ANK" evidence="4">
    <location>
        <begin position="142"/>
        <end position="174"/>
    </location>
</feature>
<evidence type="ECO:0000256" key="2">
    <source>
        <dbReference type="ARBA" id="ARBA00022737"/>
    </source>
</evidence>
<dbReference type="InterPro" id="IPR036770">
    <property type="entry name" value="Ankyrin_rpt-contain_sf"/>
</dbReference>
<dbReference type="AlphaFoldDB" id="A0A8C5WEG6"/>
<evidence type="ECO:0000256" key="1">
    <source>
        <dbReference type="ARBA" id="ARBA00004906"/>
    </source>
</evidence>
<keyword evidence="2" id="KW-0677">Repeat</keyword>
<dbReference type="PANTHER" id="PTHR24134:SF9">
    <property type="entry name" value="ANKYRIN REPEAT AND SOCS BOX PROTEIN 8"/>
    <property type="match status" value="1"/>
</dbReference>
<dbReference type="UniPathway" id="UPA00143"/>
<dbReference type="Pfam" id="PF07525">
    <property type="entry name" value="SOCS_box"/>
    <property type="match status" value="1"/>
</dbReference>
<dbReference type="GO" id="GO:0016567">
    <property type="term" value="P:protein ubiquitination"/>
    <property type="evidence" value="ECO:0007669"/>
    <property type="project" value="UniProtKB-UniPathway"/>
</dbReference>
<sequence>MQHLHRKASLSERLIRTISSIRSLPGDTVESLIRKGADVNGPHDTLLPLHSACMVCDADCVELLLENGAHVDSVDGYQRTALHYAAEKDDMCVEILLEYGANPNAPDGNQDTPLHWAAFKNMAGCVQALLEGGARVNARDYNQDTPLSWAVMKGNLESLKLLLDYGAQPDTVNLKGQYPAGRLAILMARGLGGEREEECLDLLLRASGHLRLREGGGVTPEVARDAQLCERLSKLCAEPGTLKGLTRRAIRASLGGCQLSQVVPELDIPKSLQNYILLVE</sequence>
<keyword evidence="7" id="KW-1185">Reference proteome</keyword>
<evidence type="ECO:0000256" key="4">
    <source>
        <dbReference type="PROSITE-ProRule" id="PRU00023"/>
    </source>
</evidence>
<reference evidence="6" key="1">
    <citation type="submission" date="2025-08" db="UniProtKB">
        <authorList>
            <consortium name="Ensembl"/>
        </authorList>
    </citation>
    <scope>IDENTIFICATION</scope>
</reference>
<evidence type="ECO:0000313" key="6">
    <source>
        <dbReference type="Ensembl" id="ENSLLEP00000032292.1"/>
    </source>
</evidence>
<dbReference type="OrthoDB" id="10258888at2759"/>
<dbReference type="PROSITE" id="PS50297">
    <property type="entry name" value="ANK_REP_REGION"/>
    <property type="match status" value="3"/>
</dbReference>
<dbReference type="Ensembl" id="ENSLLET00000033541.1">
    <property type="protein sequence ID" value="ENSLLEP00000032292.1"/>
    <property type="gene ID" value="ENSLLEG00000020500.1"/>
</dbReference>
<name>A0A8C5WEG6_9ANUR</name>
<feature type="repeat" description="ANK" evidence="4">
    <location>
        <begin position="109"/>
        <end position="141"/>
    </location>
</feature>
<dbReference type="SUPFAM" id="SSF48403">
    <property type="entry name" value="Ankyrin repeat"/>
    <property type="match status" value="1"/>
</dbReference>
<evidence type="ECO:0000259" key="5">
    <source>
        <dbReference type="SMART" id="SM00969"/>
    </source>
</evidence>